<name>A0A953JCY3_9BACT</name>
<reference evidence="2" key="2">
    <citation type="submission" date="2021-08" db="EMBL/GenBank/DDBJ databases">
        <authorList>
            <person name="Dalcin Martins P."/>
        </authorList>
    </citation>
    <scope>NUCLEOTIDE SEQUENCE</scope>
    <source>
        <strain evidence="2">MAG_39</strain>
    </source>
</reference>
<comment type="caution">
    <text evidence="2">The sequence shown here is derived from an EMBL/GenBank/DDBJ whole genome shotgun (WGS) entry which is preliminary data.</text>
</comment>
<feature type="domain" description="DUF1540" evidence="1">
    <location>
        <begin position="61"/>
        <end position="93"/>
    </location>
</feature>
<evidence type="ECO:0000313" key="3">
    <source>
        <dbReference type="Proteomes" id="UP000705867"/>
    </source>
</evidence>
<dbReference type="AlphaFoldDB" id="A0A953JCY3"/>
<reference evidence="2" key="1">
    <citation type="journal article" date="2021" name="bioRxiv">
        <title>Unraveling nitrogen, sulfur and carbon metabolic pathways and microbial community transcriptional responses to substrate deprivation and toxicity stresses in a bioreactor mimicking anoxic brackish coastal sediment conditions.</title>
        <authorList>
            <person name="Martins P.D."/>
            <person name="Echeveste M.J."/>
            <person name="Arshad A."/>
            <person name="Kurth J."/>
            <person name="Ouboter H."/>
            <person name="Jetten M.S.M."/>
            <person name="Welte C.U."/>
        </authorList>
    </citation>
    <scope>NUCLEOTIDE SEQUENCE</scope>
    <source>
        <strain evidence="2">MAG_39</strain>
    </source>
</reference>
<sequence length="96" mass="10358">MPMTMSKIDGCDVIDCAYNMDRQCHTPAITVGDGKCAMCDTYTKADRKGGASDVIGGVGACRESDCIHNLALECNAGNIHVGFHQNHADCETYTRR</sequence>
<dbReference type="Proteomes" id="UP000705867">
    <property type="component" value="Unassembled WGS sequence"/>
</dbReference>
<evidence type="ECO:0000259" key="1">
    <source>
        <dbReference type="Pfam" id="PF07561"/>
    </source>
</evidence>
<gene>
    <name evidence="2" type="ORF">K8I29_11335</name>
</gene>
<dbReference type="EMBL" id="JAIOIV010000090">
    <property type="protein sequence ID" value="MBZ0156785.1"/>
    <property type="molecule type" value="Genomic_DNA"/>
</dbReference>
<evidence type="ECO:0000313" key="2">
    <source>
        <dbReference type="EMBL" id="MBZ0156785.1"/>
    </source>
</evidence>
<organism evidence="2 3">
    <name type="scientific">Candidatus Nitrobium versatile</name>
    <dbReference type="NCBI Taxonomy" id="2884831"/>
    <lineage>
        <taxon>Bacteria</taxon>
        <taxon>Pseudomonadati</taxon>
        <taxon>Nitrospirota</taxon>
        <taxon>Nitrospiria</taxon>
        <taxon>Nitrospirales</taxon>
        <taxon>Nitrospiraceae</taxon>
        <taxon>Candidatus Nitrobium</taxon>
    </lineage>
</organism>
<dbReference type="Pfam" id="PF07561">
    <property type="entry name" value="DUF1540"/>
    <property type="match status" value="2"/>
</dbReference>
<feature type="domain" description="DUF1540" evidence="1">
    <location>
        <begin position="11"/>
        <end position="40"/>
    </location>
</feature>
<proteinExistence type="predicted"/>
<accession>A0A953JCY3</accession>
<protein>
    <submittedName>
        <fullName evidence="2">DUF1540 domain-containing protein</fullName>
    </submittedName>
</protein>
<dbReference type="InterPro" id="IPR011437">
    <property type="entry name" value="DUF1540"/>
</dbReference>